<keyword evidence="2" id="KW-1185">Reference proteome</keyword>
<proteinExistence type="predicted"/>
<evidence type="ECO:0000313" key="2">
    <source>
        <dbReference type="Proteomes" id="UP001217089"/>
    </source>
</evidence>
<gene>
    <name evidence="1" type="ORF">KUTeg_006237</name>
</gene>
<protein>
    <submittedName>
        <fullName evidence="1">Uncharacterized protein</fullName>
    </submittedName>
</protein>
<accession>A0ABQ9FFW4</accession>
<comment type="caution">
    <text evidence="1">The sequence shown here is derived from an EMBL/GenBank/DDBJ whole genome shotgun (WGS) entry which is preliminary data.</text>
</comment>
<sequence>MSMKYTISALTLLSCYVFGYCFRTRLIGYFHVNQPGFVLAVRSNTSTNINSQSQEDYSLYISSFSGIPFTTDHVYRLKDIGSKLHQLDRITPELVSDSIVWPNEINAVPDHVFGKQMVTVAGGFLVPFKTKGTVNIFDISGASISGPYDIADDSSDHEWFYHRVLWADMNGDGQDDAKKISKTIFCKYYTNLVTTSQKN</sequence>
<dbReference type="EMBL" id="JARBDR010000328">
    <property type="protein sequence ID" value="KAJ8316223.1"/>
    <property type="molecule type" value="Genomic_DNA"/>
</dbReference>
<dbReference type="PROSITE" id="PS51257">
    <property type="entry name" value="PROKAR_LIPOPROTEIN"/>
    <property type="match status" value="1"/>
</dbReference>
<evidence type="ECO:0000313" key="1">
    <source>
        <dbReference type="EMBL" id="KAJ8316223.1"/>
    </source>
</evidence>
<organism evidence="1 2">
    <name type="scientific">Tegillarca granosa</name>
    <name type="common">Malaysian cockle</name>
    <name type="synonym">Anadara granosa</name>
    <dbReference type="NCBI Taxonomy" id="220873"/>
    <lineage>
        <taxon>Eukaryota</taxon>
        <taxon>Metazoa</taxon>
        <taxon>Spiralia</taxon>
        <taxon>Lophotrochozoa</taxon>
        <taxon>Mollusca</taxon>
        <taxon>Bivalvia</taxon>
        <taxon>Autobranchia</taxon>
        <taxon>Pteriomorphia</taxon>
        <taxon>Arcoida</taxon>
        <taxon>Arcoidea</taxon>
        <taxon>Arcidae</taxon>
        <taxon>Tegillarca</taxon>
    </lineage>
</organism>
<reference evidence="1 2" key="1">
    <citation type="submission" date="2022-12" db="EMBL/GenBank/DDBJ databases">
        <title>Chromosome-level genome of Tegillarca granosa.</title>
        <authorList>
            <person name="Kim J."/>
        </authorList>
    </citation>
    <scope>NUCLEOTIDE SEQUENCE [LARGE SCALE GENOMIC DNA]</scope>
    <source>
        <strain evidence="1">Teg-2019</strain>
        <tissue evidence="1">Adductor muscle</tissue>
    </source>
</reference>
<dbReference type="PANTHER" id="PTHR35836">
    <property type="entry name" value="VCBS REPEAT-CONTAINING PROTEIN"/>
    <property type="match status" value="1"/>
</dbReference>
<dbReference type="PANTHER" id="PTHR35836:SF1">
    <property type="entry name" value="VCBS REPEAT-CONTAINING PROTEIN"/>
    <property type="match status" value="1"/>
</dbReference>
<dbReference type="Proteomes" id="UP001217089">
    <property type="component" value="Unassembled WGS sequence"/>
</dbReference>
<name>A0ABQ9FFW4_TEGGR</name>